<reference evidence="1" key="1">
    <citation type="submission" date="2023-06" db="EMBL/GenBank/DDBJ databases">
        <authorList>
            <person name="Kurt Z."/>
        </authorList>
    </citation>
    <scope>NUCLEOTIDE SEQUENCE</scope>
</reference>
<accession>A0AA86PLI2</accession>
<name>A0AA86PLI2_9EUKA</name>
<dbReference type="AlphaFoldDB" id="A0AA86PLI2"/>
<keyword evidence="3" id="KW-1185">Reference proteome</keyword>
<reference evidence="2 3" key="2">
    <citation type="submission" date="2024-07" db="EMBL/GenBank/DDBJ databases">
        <authorList>
            <person name="Akdeniz Z."/>
        </authorList>
    </citation>
    <scope>NUCLEOTIDE SEQUENCE [LARGE SCALE GENOMIC DNA]</scope>
</reference>
<evidence type="ECO:0000313" key="1">
    <source>
        <dbReference type="EMBL" id="CAI9939258.1"/>
    </source>
</evidence>
<proteinExistence type="predicted"/>
<protein>
    <submittedName>
        <fullName evidence="2">Hypothetical_protein</fullName>
    </submittedName>
</protein>
<evidence type="ECO:0000313" key="2">
    <source>
        <dbReference type="EMBL" id="CAL6011066.1"/>
    </source>
</evidence>
<evidence type="ECO:0000313" key="3">
    <source>
        <dbReference type="Proteomes" id="UP001642409"/>
    </source>
</evidence>
<organism evidence="1">
    <name type="scientific">Hexamita inflata</name>
    <dbReference type="NCBI Taxonomy" id="28002"/>
    <lineage>
        <taxon>Eukaryota</taxon>
        <taxon>Metamonada</taxon>
        <taxon>Diplomonadida</taxon>
        <taxon>Hexamitidae</taxon>
        <taxon>Hexamitinae</taxon>
        <taxon>Hexamita</taxon>
    </lineage>
</organism>
<dbReference type="EMBL" id="CAXDID020000063">
    <property type="protein sequence ID" value="CAL6011066.1"/>
    <property type="molecule type" value="Genomic_DNA"/>
</dbReference>
<sequence length="189" mass="21859">MLTSFNNTVRNDPYGLVKSEFFKIRKMETQQQNMTIDTSSIITDPARPLIPSEQTVQKIDRMNKDVKPPPKEGYEYKFGKNGWRAQKIITAEQKQAKGQQLRQAKQLKQQIEPQPQQNDISLTQTVEELKQQLKQLSEQKQQPVSIPNSVQIAKTKKIRQVKVIDKTIDNPTLLQLGFGYKIIDEEYSD</sequence>
<comment type="caution">
    <text evidence="1">The sequence shown here is derived from an EMBL/GenBank/DDBJ whole genome shotgun (WGS) entry which is preliminary data.</text>
</comment>
<dbReference type="Proteomes" id="UP001642409">
    <property type="component" value="Unassembled WGS sequence"/>
</dbReference>
<gene>
    <name evidence="2" type="ORF">HINF_LOCUS22444</name>
    <name evidence="1" type="ORF">HINF_LOCUS26903</name>
</gene>
<dbReference type="EMBL" id="CATOUU010000664">
    <property type="protein sequence ID" value="CAI9939258.1"/>
    <property type="molecule type" value="Genomic_DNA"/>
</dbReference>